<evidence type="ECO:0000256" key="3">
    <source>
        <dbReference type="ARBA" id="ARBA00022749"/>
    </source>
</evidence>
<keyword evidence="4 6" id="KW-0658">Purine biosynthesis</keyword>
<dbReference type="SUPFAM" id="SSF52402">
    <property type="entry name" value="Adenine nucleotide alpha hydrolases-like"/>
    <property type="match status" value="1"/>
</dbReference>
<dbReference type="Proteomes" id="UP000272942">
    <property type="component" value="Unassembled WGS sequence"/>
</dbReference>
<dbReference type="AlphaFoldDB" id="A0A183AW94"/>
<dbReference type="EMBL" id="UZAN01050429">
    <property type="protein sequence ID" value="VDP88220.1"/>
    <property type="molecule type" value="Genomic_DNA"/>
</dbReference>
<proteinExistence type="predicted"/>
<evidence type="ECO:0000256" key="5">
    <source>
        <dbReference type="ARBA" id="ARBA00022840"/>
    </source>
</evidence>
<evidence type="ECO:0000256" key="4">
    <source>
        <dbReference type="ARBA" id="ARBA00022755"/>
    </source>
</evidence>
<feature type="domain" description="GMPS ATP-PPase" evidence="8">
    <location>
        <begin position="1"/>
        <end position="275"/>
    </location>
</feature>
<evidence type="ECO:0000259" key="8">
    <source>
        <dbReference type="PROSITE" id="PS51553"/>
    </source>
</evidence>
<dbReference type="InterPro" id="IPR014729">
    <property type="entry name" value="Rossmann-like_a/b/a_fold"/>
</dbReference>
<feature type="compositionally biased region" description="Polar residues" evidence="7">
    <location>
        <begin position="119"/>
        <end position="130"/>
    </location>
</feature>
<feature type="region of interest" description="Disordered" evidence="7">
    <location>
        <begin position="80"/>
        <end position="165"/>
    </location>
</feature>
<dbReference type="PANTHER" id="PTHR11922:SF2">
    <property type="entry name" value="GMP SYNTHASE [GLUTAMINE-HYDROLYZING]"/>
    <property type="match status" value="1"/>
</dbReference>
<keyword evidence="10" id="KW-1185">Reference proteome</keyword>
<protein>
    <submittedName>
        <fullName evidence="11">GMPS ATP-PPase domain-containing protein</fullName>
    </submittedName>
</protein>
<gene>
    <name evidence="9" type="ORF">ECPE_LOCUS11229</name>
</gene>
<feature type="compositionally biased region" description="Basic and acidic residues" evidence="7">
    <location>
        <begin position="99"/>
        <end position="109"/>
    </location>
</feature>
<sequence length="344" mass="38035">MLSQTVDPAQIVAVHIDNGFMRKNESTAVVESLKALKINGKYSEDVLFWTVHLVNARLRFQSGMTTFQVQVKTESMAPATVVPSKAQSEQPSASPIGSDSREKKEEHQSDINAKPDGQTALSNQSTEPASQQPPPPPRRQPHWSGGGFSAHLETRNIPIGPLGSVTINPEEKRRIIGDMFVRVAQETYTAAGSDRISCAYSQLTSRHYQDSSQYNGSGSAPTKTSVHYAISPFIHRTVCPMNGDGRVIEPLSDFHKDEVRQIGRQLGLPEEIVNRHPFPGPGLAIRILCAVEPFVERDFSETTSLIKMIAGYHVMSQKSLRILFDVRLGRTSLLNYTSEQQTIL</sequence>
<keyword evidence="5 6" id="KW-0067">ATP-binding</keyword>
<dbReference type="GO" id="GO:0005524">
    <property type="term" value="F:ATP binding"/>
    <property type="evidence" value="ECO:0007669"/>
    <property type="project" value="UniProtKB-UniRule"/>
</dbReference>
<reference evidence="11" key="1">
    <citation type="submission" date="2016-06" db="UniProtKB">
        <authorList>
            <consortium name="WormBaseParasite"/>
        </authorList>
    </citation>
    <scope>IDENTIFICATION</scope>
</reference>
<dbReference type="Gene3D" id="3.30.300.10">
    <property type="match status" value="1"/>
</dbReference>
<reference evidence="9 10" key="2">
    <citation type="submission" date="2018-11" db="EMBL/GenBank/DDBJ databases">
        <authorList>
            <consortium name="Pathogen Informatics"/>
        </authorList>
    </citation>
    <scope>NUCLEOTIDE SEQUENCE [LARGE SCALE GENOMIC DNA]</scope>
    <source>
        <strain evidence="9 10">Egypt</strain>
    </source>
</reference>
<name>A0A183AW94_9TREM</name>
<feature type="compositionally biased region" description="Polar residues" evidence="7">
    <location>
        <begin position="85"/>
        <end position="97"/>
    </location>
</feature>
<evidence type="ECO:0000313" key="11">
    <source>
        <dbReference type="WBParaSite" id="ECPE_0001126401-mRNA-1"/>
    </source>
</evidence>
<keyword evidence="1" id="KW-0436">Ligase</keyword>
<comment type="caution">
    <text evidence="6">Lacks conserved residue(s) required for the propagation of feature annotation.</text>
</comment>
<evidence type="ECO:0000256" key="2">
    <source>
        <dbReference type="ARBA" id="ARBA00022741"/>
    </source>
</evidence>
<dbReference type="PANTHER" id="PTHR11922">
    <property type="entry name" value="GMP SYNTHASE-RELATED"/>
    <property type="match status" value="1"/>
</dbReference>
<dbReference type="Gene3D" id="3.40.50.620">
    <property type="entry name" value="HUPs"/>
    <property type="match status" value="2"/>
</dbReference>
<organism evidence="11">
    <name type="scientific">Echinostoma caproni</name>
    <dbReference type="NCBI Taxonomy" id="27848"/>
    <lineage>
        <taxon>Eukaryota</taxon>
        <taxon>Metazoa</taxon>
        <taxon>Spiralia</taxon>
        <taxon>Lophotrochozoa</taxon>
        <taxon>Platyhelminthes</taxon>
        <taxon>Trematoda</taxon>
        <taxon>Digenea</taxon>
        <taxon>Plagiorchiida</taxon>
        <taxon>Echinostomata</taxon>
        <taxon>Echinostomatoidea</taxon>
        <taxon>Echinostomatidae</taxon>
        <taxon>Echinostoma</taxon>
    </lineage>
</organism>
<accession>A0A183AW94</accession>
<dbReference type="OrthoDB" id="1724632at2759"/>
<keyword evidence="2 6" id="KW-0547">Nucleotide-binding</keyword>
<dbReference type="GO" id="GO:0003921">
    <property type="term" value="F:GMP synthase activity"/>
    <property type="evidence" value="ECO:0007669"/>
    <property type="project" value="InterPro"/>
</dbReference>
<dbReference type="GO" id="GO:0005829">
    <property type="term" value="C:cytosol"/>
    <property type="evidence" value="ECO:0007669"/>
    <property type="project" value="TreeGrafter"/>
</dbReference>
<evidence type="ECO:0000256" key="7">
    <source>
        <dbReference type="SAM" id="MobiDB-lite"/>
    </source>
</evidence>
<dbReference type="WBParaSite" id="ECPE_0001126401-mRNA-1">
    <property type="protein sequence ID" value="ECPE_0001126401-mRNA-1"/>
    <property type="gene ID" value="ECPE_0001126401"/>
</dbReference>
<dbReference type="InterPro" id="IPR025777">
    <property type="entry name" value="GMPS_ATP_PPase_dom"/>
</dbReference>
<evidence type="ECO:0000256" key="1">
    <source>
        <dbReference type="ARBA" id="ARBA00022598"/>
    </source>
</evidence>
<evidence type="ECO:0000313" key="9">
    <source>
        <dbReference type="EMBL" id="VDP88220.1"/>
    </source>
</evidence>
<dbReference type="PROSITE" id="PS51553">
    <property type="entry name" value="GMPS_ATP_PPASE"/>
    <property type="match status" value="1"/>
</dbReference>
<evidence type="ECO:0000256" key="6">
    <source>
        <dbReference type="PROSITE-ProRule" id="PRU00886"/>
    </source>
</evidence>
<evidence type="ECO:0000313" key="10">
    <source>
        <dbReference type="Proteomes" id="UP000272942"/>
    </source>
</evidence>
<keyword evidence="3 6" id="KW-0332">GMP biosynthesis</keyword>